<reference evidence="2 3" key="1">
    <citation type="submission" date="2020-08" db="EMBL/GenBank/DDBJ databases">
        <title>Sequencing the genomes of 1000 actinobacteria strains.</title>
        <authorList>
            <person name="Klenk H.-P."/>
        </authorList>
    </citation>
    <scope>NUCLEOTIDE SEQUENCE [LARGE SCALE GENOMIC DNA]</scope>
    <source>
        <strain evidence="2 3">DSM 45486</strain>
    </source>
</reference>
<protein>
    <submittedName>
        <fullName evidence="2">NAD(P)-dependent dehydrogenase (Short-subunit alcohol dehydrogenase family)</fullName>
    </submittedName>
</protein>
<dbReference type="Pfam" id="PF00106">
    <property type="entry name" value="adh_short"/>
    <property type="match status" value="1"/>
</dbReference>
<dbReference type="InterPro" id="IPR002347">
    <property type="entry name" value="SDR_fam"/>
</dbReference>
<evidence type="ECO:0000313" key="2">
    <source>
        <dbReference type="EMBL" id="MBB5800933.1"/>
    </source>
</evidence>
<dbReference type="EMBL" id="JACHMO010000001">
    <property type="protein sequence ID" value="MBB5800933.1"/>
    <property type="molecule type" value="Genomic_DNA"/>
</dbReference>
<gene>
    <name evidence="2" type="ORF">F4560_000701</name>
</gene>
<dbReference type="SUPFAM" id="SSF51735">
    <property type="entry name" value="NAD(P)-binding Rossmann-fold domains"/>
    <property type="match status" value="1"/>
</dbReference>
<feature type="region of interest" description="Disordered" evidence="1">
    <location>
        <begin position="67"/>
        <end position="87"/>
    </location>
</feature>
<evidence type="ECO:0000256" key="1">
    <source>
        <dbReference type="SAM" id="MobiDB-lite"/>
    </source>
</evidence>
<accession>A0A7W9HFC8</accession>
<dbReference type="Gene3D" id="3.40.50.720">
    <property type="entry name" value="NAD(P)-binding Rossmann-like Domain"/>
    <property type="match status" value="1"/>
</dbReference>
<keyword evidence="3" id="KW-1185">Reference proteome</keyword>
<organism evidence="2 3">
    <name type="scientific">Saccharothrix ecbatanensis</name>
    <dbReference type="NCBI Taxonomy" id="1105145"/>
    <lineage>
        <taxon>Bacteria</taxon>
        <taxon>Bacillati</taxon>
        <taxon>Actinomycetota</taxon>
        <taxon>Actinomycetes</taxon>
        <taxon>Pseudonocardiales</taxon>
        <taxon>Pseudonocardiaceae</taxon>
        <taxon>Saccharothrix</taxon>
    </lineage>
</organism>
<proteinExistence type="predicted"/>
<comment type="caution">
    <text evidence="2">The sequence shown here is derived from an EMBL/GenBank/DDBJ whole genome shotgun (WGS) entry which is preliminary data.</text>
</comment>
<dbReference type="AlphaFoldDB" id="A0A7W9HFC8"/>
<evidence type="ECO:0000313" key="3">
    <source>
        <dbReference type="Proteomes" id="UP000552097"/>
    </source>
</evidence>
<sequence>MSEIIVITGASSGIGVLSAKALAHAGHTVYAGVRDTTGRNAANVARIAAYATEHGIDLRTVELDVSSQDSANARSTRSAVRTAGSTC</sequence>
<name>A0A7W9HFC8_9PSEU</name>
<dbReference type="InterPro" id="IPR036291">
    <property type="entry name" value="NAD(P)-bd_dom_sf"/>
</dbReference>
<dbReference type="Proteomes" id="UP000552097">
    <property type="component" value="Unassembled WGS sequence"/>
</dbReference>